<keyword evidence="4" id="KW-1185">Reference proteome</keyword>
<dbReference type="InterPro" id="IPR012312">
    <property type="entry name" value="Hemerythrin-like"/>
</dbReference>
<evidence type="ECO:0000259" key="2">
    <source>
        <dbReference type="Pfam" id="PF01814"/>
    </source>
</evidence>
<accession>A0A816CTG4</accession>
<reference evidence="3" key="1">
    <citation type="submission" date="2021-02" db="EMBL/GenBank/DDBJ databases">
        <authorList>
            <person name="Nowell W R."/>
        </authorList>
    </citation>
    <scope>NUCLEOTIDE SEQUENCE</scope>
</reference>
<dbReference type="EMBL" id="CAJNOR010007985">
    <property type="protein sequence ID" value="CAF1626706.1"/>
    <property type="molecule type" value="Genomic_DNA"/>
</dbReference>
<dbReference type="PANTHER" id="PTHR38048">
    <property type="entry name" value="EXPRESSED PROTEIN"/>
    <property type="match status" value="1"/>
</dbReference>
<evidence type="ECO:0000313" key="4">
    <source>
        <dbReference type="Proteomes" id="UP000663828"/>
    </source>
</evidence>
<feature type="coiled-coil region" evidence="1">
    <location>
        <begin position="79"/>
        <end position="136"/>
    </location>
</feature>
<dbReference type="PANTHER" id="PTHR38048:SF2">
    <property type="entry name" value="HEMERYTHRIN-LIKE DOMAIN-CONTAINING PROTEIN"/>
    <property type="match status" value="1"/>
</dbReference>
<sequence length="158" mass="18574">MASKNIFGKLYETMRYFHNAHNEHLLSMQEQCKRAKTTVDLHHLASDIHSFCYYLHNHHTIEDQHLFPKLAAKIDISHLEAHHEQLAQLLNEFDSFSRRLKQLKTSEDVTPIVNEATLLVDKVSKLVNEHERAEEEVISGDNLKKWFTESEVKRLFNL</sequence>
<gene>
    <name evidence="3" type="ORF">XAT740_LOCUS51006</name>
</gene>
<keyword evidence="1" id="KW-0175">Coiled coil</keyword>
<comment type="caution">
    <text evidence="3">The sequence shown here is derived from an EMBL/GenBank/DDBJ whole genome shotgun (WGS) entry which is preliminary data.</text>
</comment>
<feature type="domain" description="Hemerythrin-like" evidence="2">
    <location>
        <begin position="11"/>
        <end position="138"/>
    </location>
</feature>
<evidence type="ECO:0000256" key="1">
    <source>
        <dbReference type="SAM" id="Coils"/>
    </source>
</evidence>
<dbReference type="InterPro" id="IPR053206">
    <property type="entry name" value="Dimeric_xanthone_biosynth"/>
</dbReference>
<dbReference type="Proteomes" id="UP000663828">
    <property type="component" value="Unassembled WGS sequence"/>
</dbReference>
<dbReference type="Pfam" id="PF01814">
    <property type="entry name" value="Hemerythrin"/>
    <property type="match status" value="1"/>
</dbReference>
<organism evidence="3 4">
    <name type="scientific">Adineta ricciae</name>
    <name type="common">Rotifer</name>
    <dbReference type="NCBI Taxonomy" id="249248"/>
    <lineage>
        <taxon>Eukaryota</taxon>
        <taxon>Metazoa</taxon>
        <taxon>Spiralia</taxon>
        <taxon>Gnathifera</taxon>
        <taxon>Rotifera</taxon>
        <taxon>Eurotatoria</taxon>
        <taxon>Bdelloidea</taxon>
        <taxon>Adinetida</taxon>
        <taxon>Adinetidae</taxon>
        <taxon>Adineta</taxon>
    </lineage>
</organism>
<dbReference type="Gene3D" id="1.20.120.520">
    <property type="entry name" value="nmb1532 protein domain like"/>
    <property type="match status" value="1"/>
</dbReference>
<protein>
    <recommendedName>
        <fullName evidence="2">Hemerythrin-like domain-containing protein</fullName>
    </recommendedName>
</protein>
<evidence type="ECO:0000313" key="3">
    <source>
        <dbReference type="EMBL" id="CAF1626706.1"/>
    </source>
</evidence>
<name>A0A816CTG4_ADIRI</name>
<dbReference type="AlphaFoldDB" id="A0A816CTG4"/>
<proteinExistence type="predicted"/>